<dbReference type="PROSITE" id="PS51257">
    <property type="entry name" value="PROKAR_LIPOPROTEIN"/>
    <property type="match status" value="1"/>
</dbReference>
<organism evidence="1 2">
    <name type="scientific">Falsiporphyromonas endometrii</name>
    <dbReference type="NCBI Taxonomy" id="1387297"/>
    <lineage>
        <taxon>Bacteria</taxon>
        <taxon>Pseudomonadati</taxon>
        <taxon>Bacteroidota</taxon>
        <taxon>Bacteroidia</taxon>
        <taxon>Bacteroidales</taxon>
        <taxon>Porphyromonadaceae</taxon>
        <taxon>Falsiporphyromonas</taxon>
    </lineage>
</organism>
<sequence>MKKSFIFILTLLIVSGIQTIYSCTTAVISGKFTKNGRAMLWKVRDTEEYDNYVKRFAGPNGYFIGLVNSSDPEGNQIWGGHNSKGFAIINSASFNVNMEDESEVHDLEGYVMKRALEICSNLQDFEHMLDTLKRPMGLAAHMGVIDALGGAAFYEVNNYTWTKYDANDPNVAPRGYILRTNYSKTGKKDIGYGYIRMQAASHLFDQIPIGKLTTEEMVCHLSRSMYHGLLETDYRQMAIQNNAPHFINSDDLICRFGTSSMILIEGVTKGMDSELTTSWIQVGLPFTSAVIPVWTWQEVPNILKGSKKDHLSTMGLMASQLKNLIYPLKTAERERYLRLDLLITPDNNGICQKIEQIESPMIAKIEEIETSDKQIPPTKKKGLLSEEVDKYIDQKVIPLYRSMLSQLNNYER</sequence>
<dbReference type="EMBL" id="JBHSGO010000151">
    <property type="protein sequence ID" value="MFC4665914.1"/>
    <property type="molecule type" value="Genomic_DNA"/>
</dbReference>
<dbReference type="Proteomes" id="UP001596020">
    <property type="component" value="Unassembled WGS sequence"/>
</dbReference>
<comment type="caution">
    <text evidence="1">The sequence shown here is derived from an EMBL/GenBank/DDBJ whole genome shotgun (WGS) entry which is preliminary data.</text>
</comment>
<reference evidence="2" key="1">
    <citation type="journal article" date="2019" name="Int. J. Syst. Evol. Microbiol.">
        <title>The Global Catalogue of Microorganisms (GCM) 10K type strain sequencing project: providing services to taxonomists for standard genome sequencing and annotation.</title>
        <authorList>
            <consortium name="The Broad Institute Genomics Platform"/>
            <consortium name="The Broad Institute Genome Sequencing Center for Infectious Disease"/>
            <person name="Wu L."/>
            <person name="Ma J."/>
        </authorList>
    </citation>
    <scope>NUCLEOTIDE SEQUENCE [LARGE SCALE GENOMIC DNA]</scope>
    <source>
        <strain evidence="2">CGMCC 4.7357</strain>
    </source>
</reference>
<dbReference type="Gene3D" id="3.60.60.10">
    <property type="entry name" value="Penicillin V Acylase, Chain A"/>
    <property type="match status" value="1"/>
</dbReference>
<gene>
    <name evidence="1" type="ORF">ACFO3G_04765</name>
</gene>
<evidence type="ECO:0000313" key="1">
    <source>
        <dbReference type="EMBL" id="MFC4665914.1"/>
    </source>
</evidence>
<accession>A0ABV9K774</accession>
<proteinExistence type="predicted"/>
<protein>
    <submittedName>
        <fullName evidence="1">Uncharacterized protein</fullName>
    </submittedName>
</protein>
<name>A0ABV9K774_9PORP</name>
<evidence type="ECO:0000313" key="2">
    <source>
        <dbReference type="Proteomes" id="UP001596020"/>
    </source>
</evidence>
<dbReference type="RefSeq" id="WP_380078467.1">
    <property type="nucleotide sequence ID" value="NZ_JBHSGO010000151.1"/>
</dbReference>
<keyword evidence="2" id="KW-1185">Reference proteome</keyword>